<dbReference type="Proteomes" id="UP000230002">
    <property type="component" value="Unassembled WGS sequence"/>
</dbReference>
<evidence type="ECO:0000313" key="1">
    <source>
        <dbReference type="EMBL" id="PIL28725.1"/>
    </source>
</evidence>
<dbReference type="STRING" id="1077348.A0A2G8S4Q6"/>
<keyword evidence="2" id="KW-1185">Reference proteome</keyword>
<accession>A0A2G8S4Q6</accession>
<dbReference type="EMBL" id="AYKW01000023">
    <property type="protein sequence ID" value="PIL28725.1"/>
    <property type="molecule type" value="Genomic_DNA"/>
</dbReference>
<sequence>MMSHRSDINYFKCPLAPPTVVSTKQQRYRFRQRLLATFEPRYHLDRCVLRRSTSFGAGPLLLRSVFADQIKTASLLKRINSFGTLSIGKRASAFLDCATCDDVVAKVGWQSCGLNFLRTESNLFGGKFVTFEQY</sequence>
<organism evidence="1 2">
    <name type="scientific">Ganoderma sinense ZZ0214-1</name>
    <dbReference type="NCBI Taxonomy" id="1077348"/>
    <lineage>
        <taxon>Eukaryota</taxon>
        <taxon>Fungi</taxon>
        <taxon>Dikarya</taxon>
        <taxon>Basidiomycota</taxon>
        <taxon>Agaricomycotina</taxon>
        <taxon>Agaricomycetes</taxon>
        <taxon>Polyporales</taxon>
        <taxon>Polyporaceae</taxon>
        <taxon>Ganoderma</taxon>
    </lineage>
</organism>
<comment type="caution">
    <text evidence="1">The sequence shown here is derived from an EMBL/GenBank/DDBJ whole genome shotgun (WGS) entry which is preliminary data.</text>
</comment>
<gene>
    <name evidence="1" type="ORF">GSI_08769</name>
</gene>
<evidence type="ECO:0000313" key="2">
    <source>
        <dbReference type="Proteomes" id="UP000230002"/>
    </source>
</evidence>
<name>A0A2G8S4Q6_9APHY</name>
<protein>
    <submittedName>
        <fullName evidence="1">Uncharacterized protein</fullName>
    </submittedName>
</protein>
<reference evidence="1 2" key="1">
    <citation type="journal article" date="2015" name="Sci. Rep.">
        <title>Chromosome-level genome map provides insights into diverse defense mechanisms in the medicinal fungus Ganoderma sinense.</title>
        <authorList>
            <person name="Zhu Y."/>
            <person name="Xu J."/>
            <person name="Sun C."/>
            <person name="Zhou S."/>
            <person name="Xu H."/>
            <person name="Nelson D.R."/>
            <person name="Qian J."/>
            <person name="Song J."/>
            <person name="Luo H."/>
            <person name="Xiang L."/>
            <person name="Li Y."/>
            <person name="Xu Z."/>
            <person name="Ji A."/>
            <person name="Wang L."/>
            <person name="Lu S."/>
            <person name="Hayward A."/>
            <person name="Sun W."/>
            <person name="Li X."/>
            <person name="Schwartz D.C."/>
            <person name="Wang Y."/>
            <person name="Chen S."/>
        </authorList>
    </citation>
    <scope>NUCLEOTIDE SEQUENCE [LARGE SCALE GENOMIC DNA]</scope>
    <source>
        <strain evidence="1 2">ZZ0214-1</strain>
    </source>
</reference>
<dbReference type="AlphaFoldDB" id="A0A2G8S4Q6"/>
<proteinExistence type="predicted"/>